<accession>A0A9P0KK32</accession>
<reference evidence="1" key="1">
    <citation type="submission" date="2022-03" db="EMBL/GenBank/DDBJ databases">
        <authorList>
            <person name="Sayadi A."/>
        </authorList>
    </citation>
    <scope>NUCLEOTIDE SEQUENCE</scope>
</reference>
<comment type="caution">
    <text evidence="1">The sequence shown here is derived from an EMBL/GenBank/DDBJ whole genome shotgun (WGS) entry which is preliminary data.</text>
</comment>
<dbReference type="Proteomes" id="UP001152888">
    <property type="component" value="Unassembled WGS sequence"/>
</dbReference>
<evidence type="ECO:0000313" key="2">
    <source>
        <dbReference type="Proteomes" id="UP001152888"/>
    </source>
</evidence>
<keyword evidence="2" id="KW-1185">Reference proteome</keyword>
<organism evidence="1 2">
    <name type="scientific">Acanthoscelides obtectus</name>
    <name type="common">Bean weevil</name>
    <name type="synonym">Bruchus obtectus</name>
    <dbReference type="NCBI Taxonomy" id="200917"/>
    <lineage>
        <taxon>Eukaryota</taxon>
        <taxon>Metazoa</taxon>
        <taxon>Ecdysozoa</taxon>
        <taxon>Arthropoda</taxon>
        <taxon>Hexapoda</taxon>
        <taxon>Insecta</taxon>
        <taxon>Pterygota</taxon>
        <taxon>Neoptera</taxon>
        <taxon>Endopterygota</taxon>
        <taxon>Coleoptera</taxon>
        <taxon>Polyphaga</taxon>
        <taxon>Cucujiformia</taxon>
        <taxon>Chrysomeloidea</taxon>
        <taxon>Chrysomelidae</taxon>
        <taxon>Bruchinae</taxon>
        <taxon>Bruchini</taxon>
        <taxon>Acanthoscelides</taxon>
    </lineage>
</organism>
<dbReference type="EMBL" id="CAKOFQ010006841">
    <property type="protein sequence ID" value="CAH1975909.1"/>
    <property type="molecule type" value="Genomic_DNA"/>
</dbReference>
<name>A0A9P0KK32_ACAOB</name>
<sequence>MNPNRDWINPLDIFQGGCFVSLSLFPVVESFKRLLVYSCYFRSYSRTNYCQNILANLYDGNIS</sequence>
<proteinExistence type="predicted"/>
<evidence type="ECO:0000313" key="1">
    <source>
        <dbReference type="EMBL" id="CAH1975909.1"/>
    </source>
</evidence>
<gene>
    <name evidence="1" type="ORF">ACAOBT_LOCUS11843</name>
</gene>
<dbReference type="AlphaFoldDB" id="A0A9P0KK32"/>
<protein>
    <submittedName>
        <fullName evidence="1">Uncharacterized protein</fullName>
    </submittedName>
</protein>